<comment type="similarity">
    <text evidence="1">Belongs to the ARG7 family.</text>
</comment>
<feature type="region of interest" description="Disordered" evidence="2">
    <location>
        <begin position="86"/>
        <end position="106"/>
    </location>
</feature>
<accession>A0A2R6XU01</accession>
<protein>
    <submittedName>
        <fullName evidence="3">Uncharacterized protein</fullName>
    </submittedName>
</protein>
<evidence type="ECO:0000256" key="1">
    <source>
        <dbReference type="ARBA" id="ARBA00006974"/>
    </source>
</evidence>
<reference evidence="4" key="1">
    <citation type="journal article" date="2017" name="Cell">
        <title>Insights into land plant evolution garnered from the Marchantia polymorpha genome.</title>
        <authorList>
            <person name="Bowman J.L."/>
            <person name="Kohchi T."/>
            <person name="Yamato K.T."/>
            <person name="Jenkins J."/>
            <person name="Shu S."/>
            <person name="Ishizaki K."/>
            <person name="Yamaoka S."/>
            <person name="Nishihama R."/>
            <person name="Nakamura Y."/>
            <person name="Berger F."/>
            <person name="Adam C."/>
            <person name="Aki S.S."/>
            <person name="Althoff F."/>
            <person name="Araki T."/>
            <person name="Arteaga-Vazquez M.A."/>
            <person name="Balasubrmanian S."/>
            <person name="Barry K."/>
            <person name="Bauer D."/>
            <person name="Boehm C.R."/>
            <person name="Briginshaw L."/>
            <person name="Caballero-Perez J."/>
            <person name="Catarino B."/>
            <person name="Chen F."/>
            <person name="Chiyoda S."/>
            <person name="Chovatia M."/>
            <person name="Davies K.M."/>
            <person name="Delmans M."/>
            <person name="Demura T."/>
            <person name="Dierschke T."/>
            <person name="Dolan L."/>
            <person name="Dorantes-Acosta A.E."/>
            <person name="Eklund D.M."/>
            <person name="Florent S.N."/>
            <person name="Flores-Sandoval E."/>
            <person name="Fujiyama A."/>
            <person name="Fukuzawa H."/>
            <person name="Galik B."/>
            <person name="Grimanelli D."/>
            <person name="Grimwood J."/>
            <person name="Grossniklaus U."/>
            <person name="Hamada T."/>
            <person name="Haseloff J."/>
            <person name="Hetherington A.J."/>
            <person name="Higo A."/>
            <person name="Hirakawa Y."/>
            <person name="Hundley H.N."/>
            <person name="Ikeda Y."/>
            <person name="Inoue K."/>
            <person name="Inoue S.I."/>
            <person name="Ishida S."/>
            <person name="Jia Q."/>
            <person name="Kakita M."/>
            <person name="Kanazawa T."/>
            <person name="Kawai Y."/>
            <person name="Kawashima T."/>
            <person name="Kennedy M."/>
            <person name="Kinose K."/>
            <person name="Kinoshita T."/>
            <person name="Kohara Y."/>
            <person name="Koide E."/>
            <person name="Komatsu K."/>
            <person name="Kopischke S."/>
            <person name="Kubo M."/>
            <person name="Kyozuka J."/>
            <person name="Lagercrantz U."/>
            <person name="Lin S.S."/>
            <person name="Lindquist E."/>
            <person name="Lipzen A.M."/>
            <person name="Lu C.W."/>
            <person name="De Luna E."/>
            <person name="Martienssen R.A."/>
            <person name="Minamino N."/>
            <person name="Mizutani M."/>
            <person name="Mizutani M."/>
            <person name="Mochizuki N."/>
            <person name="Monte I."/>
            <person name="Mosher R."/>
            <person name="Nagasaki H."/>
            <person name="Nakagami H."/>
            <person name="Naramoto S."/>
            <person name="Nishitani K."/>
            <person name="Ohtani M."/>
            <person name="Okamoto T."/>
            <person name="Okumura M."/>
            <person name="Phillips J."/>
            <person name="Pollak B."/>
            <person name="Reinders A."/>
            <person name="Rovekamp M."/>
            <person name="Sano R."/>
            <person name="Sawa S."/>
            <person name="Schmid M.W."/>
            <person name="Shirakawa M."/>
            <person name="Solano R."/>
            <person name="Spunde A."/>
            <person name="Suetsugu N."/>
            <person name="Sugano S."/>
            <person name="Sugiyama A."/>
            <person name="Sun R."/>
            <person name="Suzuki Y."/>
            <person name="Takenaka M."/>
            <person name="Takezawa D."/>
            <person name="Tomogane H."/>
            <person name="Tsuzuki M."/>
            <person name="Ueda T."/>
            <person name="Umeda M."/>
            <person name="Ward J.M."/>
            <person name="Watanabe Y."/>
            <person name="Yazaki K."/>
            <person name="Yokoyama R."/>
            <person name="Yoshitake Y."/>
            <person name="Yotsui I."/>
            <person name="Zachgo S."/>
            <person name="Schmutz J."/>
        </authorList>
    </citation>
    <scope>NUCLEOTIDE SEQUENCE [LARGE SCALE GENOMIC DNA]</scope>
    <source>
        <strain evidence="4">Tak-1</strain>
    </source>
</reference>
<keyword evidence="4" id="KW-1185">Reference proteome</keyword>
<dbReference type="Proteomes" id="UP000244005">
    <property type="component" value="Unassembled WGS sequence"/>
</dbReference>
<proteinExistence type="inferred from homology"/>
<evidence type="ECO:0000313" key="3">
    <source>
        <dbReference type="EMBL" id="PTQ49588.1"/>
    </source>
</evidence>
<sequence>MDVCLGLGLGDTMVTLMQKMSDSGSVMEPEVVDSPRGSNFSWSFVNRSAGQSSSAKACDASVAIPRNSADFASEASFCSSPSASAASGLSSDGKSSSSTSSVKSSSSRSHSIRSLFGLGKSRARKPAVLEKVPFGKWSKYLTVCVGSRTGETEKYVINRSLLAHPLIQVLIKCSEDEFDEDYSSKSKINIACDPALFLEVVRLVDDTMCSAQDVHADECEESHEEDI</sequence>
<dbReference type="GO" id="GO:0009733">
    <property type="term" value="P:response to auxin"/>
    <property type="evidence" value="ECO:0007669"/>
    <property type="project" value="InterPro"/>
</dbReference>
<organism evidence="3 4">
    <name type="scientific">Marchantia polymorpha</name>
    <name type="common">Common liverwort</name>
    <name type="synonym">Marchantia aquatica</name>
    <dbReference type="NCBI Taxonomy" id="3197"/>
    <lineage>
        <taxon>Eukaryota</taxon>
        <taxon>Viridiplantae</taxon>
        <taxon>Streptophyta</taxon>
        <taxon>Embryophyta</taxon>
        <taxon>Marchantiophyta</taxon>
        <taxon>Marchantiopsida</taxon>
        <taxon>Marchantiidae</taxon>
        <taxon>Marchantiales</taxon>
        <taxon>Marchantiaceae</taxon>
        <taxon>Marchantia</taxon>
    </lineage>
</organism>
<dbReference type="Pfam" id="PF02519">
    <property type="entry name" value="Auxin_inducible"/>
    <property type="match status" value="1"/>
</dbReference>
<dbReference type="OrthoDB" id="1840940at2759"/>
<evidence type="ECO:0000313" key="4">
    <source>
        <dbReference type="Proteomes" id="UP000244005"/>
    </source>
</evidence>
<evidence type="ECO:0000256" key="2">
    <source>
        <dbReference type="SAM" id="MobiDB-lite"/>
    </source>
</evidence>
<gene>
    <name evidence="3" type="ORF">MARPO_0002s0085</name>
</gene>
<dbReference type="InterPro" id="IPR003676">
    <property type="entry name" value="SAUR_fam"/>
</dbReference>
<dbReference type="Gramene" id="Mp1g27930.1">
    <property type="protein sequence ID" value="Mp1g27930.1.cds1"/>
    <property type="gene ID" value="Mp1g27930"/>
</dbReference>
<dbReference type="EMBL" id="KZ772674">
    <property type="protein sequence ID" value="PTQ49588.1"/>
    <property type="molecule type" value="Genomic_DNA"/>
</dbReference>
<name>A0A2R6XU01_MARPO</name>
<dbReference type="AlphaFoldDB" id="A0A2R6XU01"/>